<dbReference type="PANTHER" id="PTHR24198:SF165">
    <property type="entry name" value="ANKYRIN REPEAT-CONTAINING PROTEIN-RELATED"/>
    <property type="match status" value="1"/>
</dbReference>
<feature type="repeat" description="ANK" evidence="4">
    <location>
        <begin position="690"/>
        <end position="722"/>
    </location>
</feature>
<dbReference type="SMART" id="SM00248">
    <property type="entry name" value="ANK"/>
    <property type="match status" value="7"/>
</dbReference>
<evidence type="ECO:0000313" key="8">
    <source>
        <dbReference type="EMBL" id="OQS03423.1"/>
    </source>
</evidence>
<dbReference type="Pfam" id="PF00201">
    <property type="entry name" value="UDPGT"/>
    <property type="match status" value="1"/>
</dbReference>
<dbReference type="PROSITE" id="PS50088">
    <property type="entry name" value="ANK_REPEAT"/>
    <property type="match status" value="6"/>
</dbReference>
<keyword evidence="8" id="KW-0675">Receptor</keyword>
<evidence type="ECO:0000256" key="1">
    <source>
        <dbReference type="ARBA" id="ARBA00022679"/>
    </source>
</evidence>
<feature type="transmembrane region" description="Helical" evidence="6">
    <location>
        <begin position="207"/>
        <end position="225"/>
    </location>
</feature>
<dbReference type="Gene3D" id="3.40.50.2000">
    <property type="entry name" value="Glycogen Phosphorylase B"/>
    <property type="match status" value="2"/>
</dbReference>
<evidence type="ECO:0000256" key="4">
    <source>
        <dbReference type="PROSITE-ProRule" id="PRU00023"/>
    </source>
</evidence>
<feature type="compositionally biased region" description="Polar residues" evidence="5">
    <location>
        <begin position="1"/>
        <end position="11"/>
    </location>
</feature>
<dbReference type="Gene3D" id="3.40.50.10140">
    <property type="entry name" value="Toll/interleukin-1 receptor homology (TIR) domain"/>
    <property type="match status" value="1"/>
</dbReference>
<organism evidence="8 9">
    <name type="scientific">Thraustotheca clavata</name>
    <dbReference type="NCBI Taxonomy" id="74557"/>
    <lineage>
        <taxon>Eukaryota</taxon>
        <taxon>Sar</taxon>
        <taxon>Stramenopiles</taxon>
        <taxon>Oomycota</taxon>
        <taxon>Saprolegniomycetes</taxon>
        <taxon>Saprolegniales</taxon>
        <taxon>Achlyaceae</taxon>
        <taxon>Thraustotheca</taxon>
    </lineage>
</organism>
<gene>
    <name evidence="8" type="ORF">THRCLA_04284</name>
</gene>
<feature type="domain" description="TIR" evidence="7">
    <location>
        <begin position="745"/>
        <end position="871"/>
    </location>
</feature>
<feature type="repeat" description="ANK" evidence="4">
    <location>
        <begin position="453"/>
        <end position="482"/>
    </location>
</feature>
<dbReference type="Proteomes" id="UP000243217">
    <property type="component" value="Unassembled WGS sequence"/>
</dbReference>
<accession>A0A1V9ZZF9</accession>
<dbReference type="Pfam" id="PF13676">
    <property type="entry name" value="TIR_2"/>
    <property type="match status" value="1"/>
</dbReference>
<keyword evidence="9" id="KW-1185">Reference proteome</keyword>
<keyword evidence="6" id="KW-0472">Membrane</keyword>
<dbReference type="InterPro" id="IPR002213">
    <property type="entry name" value="UDP_glucos_trans"/>
</dbReference>
<evidence type="ECO:0000256" key="6">
    <source>
        <dbReference type="SAM" id="Phobius"/>
    </source>
</evidence>
<dbReference type="EMBL" id="JNBS01000902">
    <property type="protein sequence ID" value="OQS03423.1"/>
    <property type="molecule type" value="Genomic_DNA"/>
</dbReference>
<dbReference type="CDD" id="cd03784">
    <property type="entry name" value="GT1_Gtf-like"/>
    <property type="match status" value="1"/>
</dbReference>
<feature type="repeat" description="ANK" evidence="4">
    <location>
        <begin position="373"/>
        <end position="405"/>
    </location>
</feature>
<dbReference type="SUPFAM" id="SSF48403">
    <property type="entry name" value="Ankyrin repeat"/>
    <property type="match status" value="2"/>
</dbReference>
<dbReference type="PROSITE" id="PS50297">
    <property type="entry name" value="ANK_REP_REGION"/>
    <property type="match status" value="5"/>
</dbReference>
<dbReference type="InterPro" id="IPR035897">
    <property type="entry name" value="Toll_tir_struct_dom_sf"/>
</dbReference>
<feature type="transmembrane region" description="Helical" evidence="6">
    <location>
        <begin position="134"/>
        <end position="152"/>
    </location>
</feature>
<keyword evidence="1" id="KW-0808">Transferase</keyword>
<evidence type="ECO:0000256" key="5">
    <source>
        <dbReference type="SAM" id="MobiDB-lite"/>
    </source>
</evidence>
<dbReference type="SUPFAM" id="SSF52200">
    <property type="entry name" value="Toll/Interleukin receptor TIR domain"/>
    <property type="match status" value="1"/>
</dbReference>
<comment type="caution">
    <text evidence="8">The sequence shown here is derived from an EMBL/GenBank/DDBJ whole genome shotgun (WGS) entry which is preliminary data.</text>
</comment>
<feature type="transmembrane region" description="Helical" evidence="6">
    <location>
        <begin position="1157"/>
        <end position="1180"/>
    </location>
</feature>
<dbReference type="InterPro" id="IPR002110">
    <property type="entry name" value="Ankyrin_rpt"/>
</dbReference>
<protein>
    <submittedName>
        <fullName evidence="8">Transient receptor potential Ca2 channel (TRP-CC) family protein</fullName>
    </submittedName>
</protein>
<dbReference type="SUPFAM" id="SSF53756">
    <property type="entry name" value="UDP-Glycosyltransferase/glycogen phosphorylase"/>
    <property type="match status" value="1"/>
</dbReference>
<evidence type="ECO:0000256" key="3">
    <source>
        <dbReference type="ARBA" id="ARBA00023043"/>
    </source>
</evidence>
<dbReference type="PANTHER" id="PTHR24198">
    <property type="entry name" value="ANKYRIN REPEAT AND PROTEIN KINASE DOMAIN-CONTAINING PROTEIN"/>
    <property type="match status" value="1"/>
</dbReference>
<dbReference type="Gene3D" id="1.25.40.20">
    <property type="entry name" value="Ankyrin repeat-containing domain"/>
    <property type="match status" value="3"/>
</dbReference>
<keyword evidence="6" id="KW-1133">Transmembrane helix</keyword>
<dbReference type="Pfam" id="PF13606">
    <property type="entry name" value="Ank_3"/>
    <property type="match status" value="1"/>
</dbReference>
<evidence type="ECO:0000259" key="7">
    <source>
        <dbReference type="PROSITE" id="PS50104"/>
    </source>
</evidence>
<name>A0A1V9ZZF9_9STRA</name>
<dbReference type="PROSITE" id="PS50104">
    <property type="entry name" value="TIR"/>
    <property type="match status" value="1"/>
</dbReference>
<keyword evidence="6" id="KW-0812">Transmembrane</keyword>
<feature type="repeat" description="ANK" evidence="4">
    <location>
        <begin position="585"/>
        <end position="606"/>
    </location>
</feature>
<feature type="compositionally biased region" description="Basic and acidic residues" evidence="5">
    <location>
        <begin position="12"/>
        <end position="21"/>
    </location>
</feature>
<feature type="region of interest" description="Disordered" evidence="5">
    <location>
        <begin position="1"/>
        <end position="30"/>
    </location>
</feature>
<evidence type="ECO:0000313" key="9">
    <source>
        <dbReference type="Proteomes" id="UP000243217"/>
    </source>
</evidence>
<dbReference type="OrthoDB" id="194358at2759"/>
<dbReference type="InterPro" id="IPR036770">
    <property type="entry name" value="Ankyrin_rpt-contain_sf"/>
</dbReference>
<dbReference type="GO" id="GO:0008194">
    <property type="term" value="F:UDP-glycosyltransferase activity"/>
    <property type="evidence" value="ECO:0007669"/>
    <property type="project" value="InterPro"/>
</dbReference>
<proteinExistence type="predicted"/>
<dbReference type="InterPro" id="IPR000157">
    <property type="entry name" value="TIR_dom"/>
</dbReference>
<feature type="transmembrane region" description="Helical" evidence="6">
    <location>
        <begin position="259"/>
        <end position="279"/>
    </location>
</feature>
<dbReference type="Pfam" id="PF12796">
    <property type="entry name" value="Ank_2"/>
    <property type="match status" value="1"/>
</dbReference>
<keyword evidence="2" id="KW-0677">Repeat</keyword>
<dbReference type="STRING" id="74557.A0A1V9ZZF9"/>
<evidence type="ECO:0000256" key="2">
    <source>
        <dbReference type="ARBA" id="ARBA00022737"/>
    </source>
</evidence>
<keyword evidence="3 4" id="KW-0040">ANK repeat</keyword>
<feature type="repeat" description="ANK" evidence="4">
    <location>
        <begin position="617"/>
        <end position="649"/>
    </location>
</feature>
<reference evidence="8 9" key="1">
    <citation type="journal article" date="2014" name="Genome Biol. Evol.">
        <title>The secreted proteins of Achlya hypogyna and Thraustotheca clavata identify the ancestral oomycete secretome and reveal gene acquisitions by horizontal gene transfer.</title>
        <authorList>
            <person name="Misner I."/>
            <person name="Blouin N."/>
            <person name="Leonard G."/>
            <person name="Richards T.A."/>
            <person name="Lane C.E."/>
        </authorList>
    </citation>
    <scope>NUCLEOTIDE SEQUENCE [LARGE SCALE GENOMIC DNA]</scope>
    <source>
        <strain evidence="8 9">ATCC 34112</strain>
    </source>
</reference>
<dbReference type="GO" id="GO:0007165">
    <property type="term" value="P:signal transduction"/>
    <property type="evidence" value="ECO:0007669"/>
    <property type="project" value="InterPro"/>
</dbReference>
<dbReference type="Pfam" id="PF00023">
    <property type="entry name" value="Ank"/>
    <property type="match status" value="2"/>
</dbReference>
<feature type="transmembrane region" description="Helical" evidence="6">
    <location>
        <begin position="172"/>
        <end position="191"/>
    </location>
</feature>
<sequence>MSNPRTLSRRMSSLDDTHTDDESPSLPSPVNTYLRLPSGCHASFAAIATPQNAETKRTVPINPSPQTDRSYTITVGKLQTEDDLQFDRTMQDQMRNGDRNLHKLVMPMMVRVASCIPNFAIYGNTFVSSRMISWTMRITLVHIFILVSFFIAGPQLKRKKYDYGTCDNMLDGITLTVYTGLINIILCLPAIHNKRYQLCNQQNKKTWLLSLCEIIVMLEIPYLVVKLVMHVEQYIANDAYQGCYSSSNDPSDIPVPWPWIVWSICLVVLDFYVYFACWYQITLFNRMRDVALGQRNIIPNAHLFTFSNPDWYTWSASGKEILRIKEGLYDAAKRGHLAELQTYLDEAIRTAGPAFHVKWYTNDLYCCGQLAKSVRNPLHVAIINGRLPIVEALLRCGFDVNAFDKIQTVSFSLSHIYTTIFNVLIFLRTTNFAQTESTTRYGPNQFWSQVLLTPLHLAVIHTDAAIVDTLHRYGADPNINALSNQRKYATPPLFYVECINCLRSLMRMGANHLYIPGNGFYLTAYEVIVLNGFFSLADALVEWGGDIALTPMHLAAAMGDWKKVANFLDAGVDADILGENSCGRFSRTPLHWAAMRGRLRVVQLLLTKCKEDPCDSLGMTPLAWAAIYNHTSVVEALLLAQADPNMVDIYGRSIIHLLGYYESVKGESREKVLILLRDYGCNIHAKMVTTGETALHLALKRGNIMTAKILVRMGLSVTAKDNDGIRALDCAPTSDIQYSIKKVAGQRDVMISYCHSHANFANKVRQALEKQYITTWIDQMDPTGISGGAEWREEIARGIIGASVVLAILSEDYPRSQWCMKELAFAKQHNIPVIGITCGRVVIGDELEVYLWTRQIVDFRSSIVSKIRSGNAVRFEYDEEKFESQFALLLDGLQDEIEERRIMFKNQESADIHLDRVSSQCHSYHSGPTNEFYVYLVHGDCHKSFALTLKNELSATGVHCKIDSAAHPSDAKNAVLDDHCIALIIVLSHLSTASESLRDTLAFAENRNKPIVPIMLSMQTLDLALAYSLSRSAIHHFNECVGFRQSVDQLIPHVRQLHLRRGTSQQTVQTPQFTNAPTAPAGKLRRFLQRLNSQQSELESVIDPTPNSPRESLLSHARRHLAMDTAGRRVLSGITQVHVQPKAATNMRKQRDRTAKTVGFTLLKLPLVLGIVFFLLVFALSEHVAWLGLPTAQATALEQKYVSFVSIPVLERVLPMKHMAQELLRRGYRVSFALPEMYRHWVSDIHGLEFISLGKIVPSTLYSLTVKSSIGNAGMYTSYLASLQYYASFQKPMYLPLLSDYAEDIPSIVVVDRYTFAAMDVCNNLSVPFIINNPYLLLDIDNPPSYVPAPFSRYPMATQTVWQRCANGFHRLRFRLANSALATSLKKTRDELSIPLPSMYNIYGERLVLTNTVFGLENPRPMSPLHRLVGALHKSQDYIVSAPELDAFLARDRDGAVAVVDFGTDVILSLDFIEIIISVLRELECRTIWKLTPEMQKVLQPTGMLESSDIFFSSTTPEDFPSNHSSIRFLLTSGSFYTVQTALCAGKPIITIPFSAEQAEFADRVARAGAGVVIEATKVTTQSLTFAMELIITQPRWTQAAIKLGGLLDMAGGAIEAVNAIIAVSDRGTDDWIPMRDSQSIVKTYLLDVYAVYGAVLCGVAVILRTLLSACFTLLFES</sequence>
<feature type="repeat" description="ANK" evidence="4">
    <location>
        <begin position="547"/>
        <end position="579"/>
    </location>
</feature>